<reference evidence="1 2" key="1">
    <citation type="journal article" date="2022" name="Allergy">
        <title>Genome assembly and annotation of Periplaneta americana reveal a comprehensive cockroach allergen profile.</title>
        <authorList>
            <person name="Wang L."/>
            <person name="Xiong Q."/>
            <person name="Saelim N."/>
            <person name="Wang L."/>
            <person name="Nong W."/>
            <person name="Wan A.T."/>
            <person name="Shi M."/>
            <person name="Liu X."/>
            <person name="Cao Q."/>
            <person name="Hui J.H.L."/>
            <person name="Sookrung N."/>
            <person name="Leung T.F."/>
            <person name="Tungtrongchitr A."/>
            <person name="Tsui S.K.W."/>
        </authorList>
    </citation>
    <scope>NUCLEOTIDE SEQUENCE [LARGE SCALE GENOMIC DNA]</scope>
    <source>
        <strain evidence="1">PWHHKU_190912</strain>
    </source>
</reference>
<name>A0ABQ8T342_PERAM</name>
<dbReference type="EMBL" id="JAJSOF020000015">
    <property type="protein sequence ID" value="KAJ4440878.1"/>
    <property type="molecule type" value="Genomic_DNA"/>
</dbReference>
<evidence type="ECO:0000313" key="1">
    <source>
        <dbReference type="EMBL" id="KAJ4440878.1"/>
    </source>
</evidence>
<sequence length="162" mass="18997">MDVKAKVIALIEEGGFSAAQAGERYGVATRTASRRLRVFENKVLRKIFGAKRDEVTGEWRKLHNTELHALYSLPDIIRNLKSRRLRWAGHVARMGESRNAYSVLVGRPEGKRPLGRRRRRWEDNIKMDLREVGYDNRDWINLAQNRDRWRAYVRAAMNLRVP</sequence>
<organism evidence="1 2">
    <name type="scientific">Periplaneta americana</name>
    <name type="common">American cockroach</name>
    <name type="synonym">Blatta americana</name>
    <dbReference type="NCBI Taxonomy" id="6978"/>
    <lineage>
        <taxon>Eukaryota</taxon>
        <taxon>Metazoa</taxon>
        <taxon>Ecdysozoa</taxon>
        <taxon>Arthropoda</taxon>
        <taxon>Hexapoda</taxon>
        <taxon>Insecta</taxon>
        <taxon>Pterygota</taxon>
        <taxon>Neoptera</taxon>
        <taxon>Polyneoptera</taxon>
        <taxon>Dictyoptera</taxon>
        <taxon>Blattodea</taxon>
        <taxon>Blattoidea</taxon>
        <taxon>Blattidae</taxon>
        <taxon>Blattinae</taxon>
        <taxon>Periplaneta</taxon>
    </lineage>
</organism>
<protein>
    <submittedName>
        <fullName evidence="1">Uncharacterized protein</fullName>
    </submittedName>
</protein>
<keyword evidence="2" id="KW-1185">Reference proteome</keyword>
<dbReference type="Proteomes" id="UP001148838">
    <property type="component" value="Unassembled WGS sequence"/>
</dbReference>
<accession>A0ABQ8T342</accession>
<evidence type="ECO:0000313" key="2">
    <source>
        <dbReference type="Proteomes" id="UP001148838"/>
    </source>
</evidence>
<gene>
    <name evidence="1" type="ORF">ANN_10725</name>
</gene>
<comment type="caution">
    <text evidence="1">The sequence shown here is derived from an EMBL/GenBank/DDBJ whole genome shotgun (WGS) entry which is preliminary data.</text>
</comment>
<proteinExistence type="predicted"/>